<feature type="transmembrane region" description="Helical" evidence="1">
    <location>
        <begin position="99"/>
        <end position="121"/>
    </location>
</feature>
<keyword evidence="1" id="KW-0812">Transmembrane</keyword>
<keyword evidence="3" id="KW-1185">Reference proteome</keyword>
<dbReference type="eggNOG" id="ENOG502ZKTM">
    <property type="taxonomic scope" value="Bacteria"/>
</dbReference>
<feature type="transmembrane region" description="Helical" evidence="1">
    <location>
        <begin position="161"/>
        <end position="179"/>
    </location>
</feature>
<name>W7J8B1_9PSEU</name>
<keyword evidence="1" id="KW-0472">Membrane</keyword>
<sequence>MNGRVLRTELRRSTALTAGAAVATAGTAGLYVLALSDQTGLWAPQWTMLAGIQRIMLVVLWPLALGAGAWQARRDRRSRMEELLTTTPRPIRSRALPPALAMGICLGLGYLLVLAAGALGVSTPYRHLGWVPIAVAGALSLVAAGWLGLGIGRLLPSQYTPPVLTVAGFLLLVVPVQLAKDGPTGAAALLTPNLTSPLDEVTTVTTPVSLGQSAWFAALALSGLVLLAVTRRRTAALAVVPAVLGLGIALPVLTAAPASGLATDPAATAEVCTTDGGPAVCVLKVHENDLAALVGPARTALTLLAELPDAPTSVHEVPADRPGPQPATEVWLDIENHLPGGSWLGTGDELVMRVLAGGGTRPCPEQVDRGRALATAWLLNRFPLPGAVPPTEHASPREIDWYAERQAEWDDLRALPRDEQVRRVTAIRTIGLQCVRGVER</sequence>
<dbReference type="AlphaFoldDB" id="W7J8B1"/>
<dbReference type="STRING" id="909613.UO65_2428"/>
<protein>
    <submittedName>
        <fullName evidence="2">Uncharacterized protein</fullName>
    </submittedName>
</protein>
<proteinExistence type="predicted"/>
<feature type="transmembrane region" description="Helical" evidence="1">
    <location>
        <begin position="236"/>
        <end position="256"/>
    </location>
</feature>
<dbReference type="EMBL" id="AYXG01000083">
    <property type="protein sequence ID" value="EWC62249.1"/>
    <property type="molecule type" value="Genomic_DNA"/>
</dbReference>
<reference evidence="2 3" key="1">
    <citation type="journal article" date="2014" name="Genome Announc.">
        <title>Draft Genome Sequence of the Antitrypanosomally Active Sponge-Associated Bacterium Actinokineospora sp. Strain EG49.</title>
        <authorList>
            <person name="Harjes J."/>
            <person name="Ryu T."/>
            <person name="Abdelmohsen U.R."/>
            <person name="Moitinho-Silva L."/>
            <person name="Horn H."/>
            <person name="Ravasi T."/>
            <person name="Hentschel U."/>
        </authorList>
    </citation>
    <scope>NUCLEOTIDE SEQUENCE [LARGE SCALE GENOMIC DNA]</scope>
    <source>
        <strain evidence="2 3">EG49</strain>
    </source>
</reference>
<feature type="transmembrane region" description="Helical" evidence="1">
    <location>
        <begin position="127"/>
        <end position="149"/>
    </location>
</feature>
<feature type="transmembrane region" description="Helical" evidence="1">
    <location>
        <begin position="12"/>
        <end position="34"/>
    </location>
</feature>
<dbReference type="Proteomes" id="UP000019277">
    <property type="component" value="Unassembled WGS sequence"/>
</dbReference>
<keyword evidence="1" id="KW-1133">Transmembrane helix</keyword>
<organism evidence="2 3">
    <name type="scientific">Actinokineospora spheciospongiae</name>
    <dbReference type="NCBI Taxonomy" id="909613"/>
    <lineage>
        <taxon>Bacteria</taxon>
        <taxon>Bacillati</taxon>
        <taxon>Actinomycetota</taxon>
        <taxon>Actinomycetes</taxon>
        <taxon>Pseudonocardiales</taxon>
        <taxon>Pseudonocardiaceae</taxon>
        <taxon>Actinokineospora</taxon>
    </lineage>
</organism>
<evidence type="ECO:0000256" key="1">
    <source>
        <dbReference type="SAM" id="Phobius"/>
    </source>
</evidence>
<dbReference type="OrthoDB" id="3416461at2"/>
<dbReference type="RefSeq" id="WP_052021057.1">
    <property type="nucleotide sequence ID" value="NZ_AYXG01000083.1"/>
</dbReference>
<gene>
    <name evidence="2" type="ORF">UO65_2428</name>
</gene>
<evidence type="ECO:0000313" key="2">
    <source>
        <dbReference type="EMBL" id="EWC62249.1"/>
    </source>
</evidence>
<dbReference type="PATRIC" id="fig|909613.9.peg.2432"/>
<feature type="transmembrane region" description="Helical" evidence="1">
    <location>
        <begin position="46"/>
        <end position="70"/>
    </location>
</feature>
<comment type="caution">
    <text evidence="2">The sequence shown here is derived from an EMBL/GenBank/DDBJ whole genome shotgun (WGS) entry which is preliminary data.</text>
</comment>
<accession>W7J8B1</accession>
<evidence type="ECO:0000313" key="3">
    <source>
        <dbReference type="Proteomes" id="UP000019277"/>
    </source>
</evidence>
<feature type="transmembrane region" description="Helical" evidence="1">
    <location>
        <begin position="213"/>
        <end position="229"/>
    </location>
</feature>